<reference evidence="1 2" key="1">
    <citation type="submission" date="2016-10" db="EMBL/GenBank/DDBJ databases">
        <authorList>
            <person name="de Groot N.N."/>
        </authorList>
    </citation>
    <scope>NUCLEOTIDE SEQUENCE [LARGE SCALE GENOMIC DNA]</scope>
    <source>
        <strain evidence="1 2">DSM 22788</strain>
    </source>
</reference>
<accession>A0A1H0YDV4</accession>
<dbReference type="Proteomes" id="UP000182690">
    <property type="component" value="Unassembled WGS sequence"/>
</dbReference>
<protein>
    <submittedName>
        <fullName evidence="1">Uncharacterized protein</fullName>
    </submittedName>
</protein>
<sequence>MCGTSRGGGDDVFAAPALVPGVGWANTGKRHELEAS</sequence>
<name>A0A1H0YDV4_9MICO</name>
<organism evidence="1 2">
    <name type="scientific">Leucobacter chromiiresistens</name>
    <dbReference type="NCBI Taxonomy" id="1079994"/>
    <lineage>
        <taxon>Bacteria</taxon>
        <taxon>Bacillati</taxon>
        <taxon>Actinomycetota</taxon>
        <taxon>Actinomycetes</taxon>
        <taxon>Micrococcales</taxon>
        <taxon>Microbacteriaceae</taxon>
        <taxon>Leucobacter</taxon>
    </lineage>
</organism>
<dbReference type="EMBL" id="FNKB01000001">
    <property type="protein sequence ID" value="SDQ13036.1"/>
    <property type="molecule type" value="Genomic_DNA"/>
</dbReference>
<proteinExistence type="predicted"/>
<evidence type="ECO:0000313" key="2">
    <source>
        <dbReference type="Proteomes" id="UP000182690"/>
    </source>
</evidence>
<evidence type="ECO:0000313" key="1">
    <source>
        <dbReference type="EMBL" id="SDQ13036.1"/>
    </source>
</evidence>
<gene>
    <name evidence="1" type="ORF">SAMN04488565_0760</name>
</gene>
<dbReference type="AlphaFoldDB" id="A0A1H0YDV4"/>